<comment type="caution">
    <text evidence="1">The sequence shown here is derived from an EMBL/GenBank/DDBJ whole genome shotgun (WGS) entry which is preliminary data.</text>
</comment>
<evidence type="ECO:0000313" key="2">
    <source>
        <dbReference type="Proteomes" id="UP000542776"/>
    </source>
</evidence>
<name>A0A7W6EEG0_9HYPH</name>
<protein>
    <recommendedName>
        <fullName evidence="3">Transposase</fullName>
    </recommendedName>
</protein>
<reference evidence="1 2" key="1">
    <citation type="submission" date="2020-08" db="EMBL/GenBank/DDBJ databases">
        <title>Genomic Encyclopedia of Type Strains, Phase IV (KMG-IV): sequencing the most valuable type-strain genomes for metagenomic binning, comparative biology and taxonomic classification.</title>
        <authorList>
            <person name="Goeker M."/>
        </authorList>
    </citation>
    <scope>NUCLEOTIDE SEQUENCE [LARGE SCALE GENOMIC DNA]</scope>
    <source>
        <strain evidence="1 2">DSM 102238</strain>
    </source>
</reference>
<proteinExistence type="predicted"/>
<organism evidence="1 2">
    <name type="scientific">Aureimonas pseudogalii</name>
    <dbReference type="NCBI Taxonomy" id="1744844"/>
    <lineage>
        <taxon>Bacteria</taxon>
        <taxon>Pseudomonadati</taxon>
        <taxon>Pseudomonadota</taxon>
        <taxon>Alphaproteobacteria</taxon>
        <taxon>Hyphomicrobiales</taxon>
        <taxon>Aurantimonadaceae</taxon>
        <taxon>Aureimonas</taxon>
    </lineage>
</organism>
<keyword evidence="2" id="KW-1185">Reference proteome</keyword>
<feature type="non-terminal residue" evidence="1">
    <location>
        <position position="33"/>
    </location>
</feature>
<dbReference type="AlphaFoldDB" id="A0A7W6EEG0"/>
<dbReference type="EMBL" id="JACIEK010000002">
    <property type="protein sequence ID" value="MBB3997857.1"/>
    <property type="molecule type" value="Genomic_DNA"/>
</dbReference>
<dbReference type="Proteomes" id="UP000542776">
    <property type="component" value="Unassembled WGS sequence"/>
</dbReference>
<gene>
    <name evidence="1" type="ORF">GGR04_001693</name>
</gene>
<sequence length="33" mass="3791">MAGLFFLSERQMARISPFFPLSHGVPRVDDRRG</sequence>
<evidence type="ECO:0008006" key="3">
    <source>
        <dbReference type="Google" id="ProtNLM"/>
    </source>
</evidence>
<evidence type="ECO:0000313" key="1">
    <source>
        <dbReference type="EMBL" id="MBB3997857.1"/>
    </source>
</evidence>
<accession>A0A7W6EEG0</accession>